<feature type="domain" description="RMT2" evidence="8">
    <location>
        <begin position="215"/>
        <end position="467"/>
    </location>
</feature>
<dbReference type="AlphaFoldDB" id="A0A9P0VWF3"/>
<keyword evidence="2 6" id="KW-0489">Methyltransferase</keyword>
<keyword evidence="1 6" id="KW-0963">Cytoplasm</keyword>
<dbReference type="GO" id="GO:0032259">
    <property type="term" value="P:methylation"/>
    <property type="evidence" value="ECO:0007669"/>
    <property type="project" value="UniProtKB-KW"/>
</dbReference>
<evidence type="ECO:0000256" key="3">
    <source>
        <dbReference type="ARBA" id="ARBA00022679"/>
    </source>
</evidence>
<dbReference type="InterPro" id="IPR017408">
    <property type="entry name" value="Arginine_N-MeTrfase_2"/>
</dbReference>
<dbReference type="SUPFAM" id="SSF53335">
    <property type="entry name" value="S-adenosyl-L-methionine-dependent methyltransferases"/>
    <property type="match status" value="1"/>
</dbReference>
<sequence length="467" mass="53499">MSDLHDLCKYASRPISQQYVENLQFYLKNGIPSTYTVEEAYNFNNNIEDVEPESTTTPLHLICTHLPDDCTPDELEVVQKMIETLLEYGAGWCLIDVNNDTPGCILIKRGLKTLPVYDQIVQAGVRAELLLRRVEEIEFVDEEDYLNDVEQNEHNSEIPDLVETLEPEQEAPDVQETPDVQNAPDVKEAPEVQEVPEAVESSKIGPKPDNSYDPLAPSNNQQTYLNTKLEYKDDALITKDRKDGVMMEWESDLMQMGCDSLFKGAVVEGDEKDEEVVVLNIGFGMGIIDTMIQKKVPTKHYICEAHPDVLAKLKQDGWYSKPNVVILEGRWQEQLSNLLSQGNVFFNGIYYDTYSEHYSDMLELFDFVVGLLKPHGVFSFFNGLGADRQVVYEVYKELVEIDLKNYGLDCKFVEYKVPEATMQKKQVTSESNEAQPQEHADSVWDGIKREYWSCPVYYHPEAKFMEY</sequence>
<comment type="subcellular location">
    <subcellularLocation>
        <location evidence="6">Cytoplasm</location>
    </subcellularLocation>
    <subcellularLocation>
        <location evidence="6">Nucleus</location>
    </subcellularLocation>
</comment>
<organism evidence="9 10">
    <name type="scientific">[Candida] railenensis</name>
    <dbReference type="NCBI Taxonomy" id="45579"/>
    <lineage>
        <taxon>Eukaryota</taxon>
        <taxon>Fungi</taxon>
        <taxon>Dikarya</taxon>
        <taxon>Ascomycota</taxon>
        <taxon>Saccharomycotina</taxon>
        <taxon>Pichiomycetes</taxon>
        <taxon>Debaryomycetaceae</taxon>
        <taxon>Kurtzmaniella</taxon>
    </lineage>
</organism>
<evidence type="ECO:0000256" key="7">
    <source>
        <dbReference type="SAM" id="MobiDB-lite"/>
    </source>
</evidence>
<comment type="caution">
    <text evidence="9">The sequence shown here is derived from an EMBL/GenBank/DDBJ whole genome shotgun (WGS) entry which is preliminary data.</text>
</comment>
<evidence type="ECO:0000256" key="2">
    <source>
        <dbReference type="ARBA" id="ARBA00022603"/>
    </source>
</evidence>
<reference evidence="9" key="1">
    <citation type="submission" date="2022-03" db="EMBL/GenBank/DDBJ databases">
        <authorList>
            <person name="Legras J.-L."/>
            <person name="Devillers H."/>
            <person name="Grondin C."/>
        </authorList>
    </citation>
    <scope>NUCLEOTIDE SEQUENCE</scope>
    <source>
        <strain evidence="9">CLIB 1423</strain>
    </source>
</reference>
<dbReference type="OrthoDB" id="19014at2759"/>
<proteinExistence type="inferred from homology"/>
<dbReference type="GO" id="GO:0005737">
    <property type="term" value="C:cytoplasm"/>
    <property type="evidence" value="ECO:0007669"/>
    <property type="project" value="UniProtKB-SubCell"/>
</dbReference>
<feature type="region of interest" description="Disordered" evidence="7">
    <location>
        <begin position="167"/>
        <end position="220"/>
    </location>
</feature>
<name>A0A9P0VWF3_9ASCO</name>
<keyword evidence="10" id="KW-1185">Reference proteome</keyword>
<evidence type="ECO:0000259" key="8">
    <source>
        <dbReference type="PROSITE" id="PS51559"/>
    </source>
</evidence>
<evidence type="ECO:0000256" key="4">
    <source>
        <dbReference type="ARBA" id="ARBA00022691"/>
    </source>
</evidence>
<keyword evidence="5 6" id="KW-0539">Nucleus</keyword>
<dbReference type="Gene3D" id="3.40.50.150">
    <property type="entry name" value="Vaccinia Virus protein VP39"/>
    <property type="match status" value="1"/>
</dbReference>
<dbReference type="Proteomes" id="UP000837801">
    <property type="component" value="Unassembled WGS sequence"/>
</dbReference>
<keyword evidence="4" id="KW-0949">S-adenosyl-L-methionine</keyword>
<dbReference type="InterPro" id="IPR026480">
    <property type="entry name" value="RMT2_dom"/>
</dbReference>
<dbReference type="EMBL" id="CAKXYY010000003">
    <property type="protein sequence ID" value="CAH2351215.1"/>
    <property type="molecule type" value="Genomic_DNA"/>
</dbReference>
<evidence type="ECO:0000313" key="10">
    <source>
        <dbReference type="Proteomes" id="UP000837801"/>
    </source>
</evidence>
<dbReference type="FunFam" id="3.40.50.150:FF:000310">
    <property type="entry name" value="Arginine N-methyltransferase 2"/>
    <property type="match status" value="1"/>
</dbReference>
<dbReference type="PROSITE" id="PS51559">
    <property type="entry name" value="SAM_RMT2"/>
    <property type="match status" value="1"/>
</dbReference>
<dbReference type="GO" id="GO:0019702">
    <property type="term" value="F:protein arginine N5-methyltransferase activity"/>
    <property type="evidence" value="ECO:0007669"/>
    <property type="project" value="TreeGrafter"/>
</dbReference>
<protein>
    <recommendedName>
        <fullName evidence="6">Arginine N-methyltransferase 2</fullName>
        <ecNumber evidence="6">2.1.1.-</ecNumber>
    </recommendedName>
</protein>
<evidence type="ECO:0000313" key="9">
    <source>
        <dbReference type="EMBL" id="CAH2351215.1"/>
    </source>
</evidence>
<evidence type="ECO:0000256" key="6">
    <source>
        <dbReference type="PIRNR" id="PIRNR038148"/>
    </source>
</evidence>
<comment type="function">
    <text evidence="6">S-adenosyl-L-methionine-dependent protein-arginine N-methyltransferase that methylates the delta-nitrogen atom of arginine residues to form N5-methylarginine (type IV) in target proteins. Monomethylates ribosomal protein L12.</text>
</comment>
<comment type="similarity">
    <text evidence="6">Belongs to the class I-like SAM-binding methyltransferase superfamily. RMT2 methyltransferase family.</text>
</comment>
<evidence type="ECO:0000256" key="1">
    <source>
        <dbReference type="ARBA" id="ARBA00022490"/>
    </source>
</evidence>
<dbReference type="InterPro" id="IPR029063">
    <property type="entry name" value="SAM-dependent_MTases_sf"/>
</dbReference>
<keyword evidence="3 6" id="KW-0808">Transferase</keyword>
<comment type="subunit">
    <text evidence="6">Monomer.</text>
</comment>
<gene>
    <name evidence="9" type="ORF">CLIB1423_03S01266</name>
</gene>
<dbReference type="PANTHER" id="PTHR32379">
    <property type="entry name" value="GUANIDINOACETATE N-METHYLTRANSFERASE"/>
    <property type="match status" value="1"/>
</dbReference>
<dbReference type="PIRSF" id="PIRSF038148">
    <property type="entry name" value="Arginine_N-mtfrase-2"/>
    <property type="match status" value="1"/>
</dbReference>
<evidence type="ECO:0000256" key="5">
    <source>
        <dbReference type="ARBA" id="ARBA00023242"/>
    </source>
</evidence>
<dbReference type="PANTHER" id="PTHR32379:SF1">
    <property type="entry name" value="GUANIDINOACETATE N-METHYLTRANSFERASE"/>
    <property type="match status" value="1"/>
</dbReference>
<accession>A0A9P0VWF3</accession>
<dbReference type="GO" id="GO:0005634">
    <property type="term" value="C:nucleus"/>
    <property type="evidence" value="ECO:0007669"/>
    <property type="project" value="UniProtKB-SubCell"/>
</dbReference>
<dbReference type="InterPro" id="IPR051038">
    <property type="entry name" value="RMT2/GAMT_Mtase"/>
</dbReference>
<dbReference type="EC" id="2.1.1.-" evidence="6"/>